<sequence length="291" mass="31791">MSTYIASHATVNPAKVNLFSKLVATIKNRTSKKSKLRPLRLPAQVAKKEAAKLSQVKKDGFWDLVKKVPETIKEKIAKKKPAKLDTDNKVETPFITDVSIKGVEVSGDVTSADTSPIQVDTLPFSSSCEVAEPVVDLACATREEVIKESGTTLADLDASTKRLEALYAYYFGDLQETDSEASSIASSGPHTPMGSPVIESEGLPPVPTQILITPCKYQEVHDVNFDQIIYGPHSPAWFFGDVEYLDVPGRSYRAPRSKPVVTKVNRSGLGRWSRSSWKDLKSGSSISSLYA</sequence>
<gene>
    <name evidence="2" type="ORF">GFSPODELE1_LOCUS10721</name>
</gene>
<proteinExistence type="predicted"/>
<dbReference type="EMBL" id="OZ037952">
    <property type="protein sequence ID" value="CAL1716367.1"/>
    <property type="molecule type" value="Genomic_DNA"/>
</dbReference>
<reference evidence="3" key="1">
    <citation type="submission" date="2024-04" db="EMBL/GenBank/DDBJ databases">
        <authorList>
            <person name="Shaw F."/>
            <person name="Minotto A."/>
        </authorList>
    </citation>
    <scope>NUCLEOTIDE SEQUENCE [LARGE SCALE GENOMIC DNA]</scope>
</reference>
<feature type="compositionally biased region" description="Polar residues" evidence="1">
    <location>
        <begin position="180"/>
        <end position="189"/>
    </location>
</feature>
<organism evidence="2 3">
    <name type="scientific">Somion occarium</name>
    <dbReference type="NCBI Taxonomy" id="3059160"/>
    <lineage>
        <taxon>Eukaryota</taxon>
        <taxon>Fungi</taxon>
        <taxon>Dikarya</taxon>
        <taxon>Basidiomycota</taxon>
        <taxon>Agaricomycotina</taxon>
        <taxon>Agaricomycetes</taxon>
        <taxon>Polyporales</taxon>
        <taxon>Cerrenaceae</taxon>
        <taxon>Somion</taxon>
    </lineage>
</organism>
<evidence type="ECO:0000313" key="2">
    <source>
        <dbReference type="EMBL" id="CAL1716367.1"/>
    </source>
</evidence>
<accession>A0ABP1EAZ2</accession>
<dbReference type="Proteomes" id="UP001497453">
    <property type="component" value="Chromosome 9"/>
</dbReference>
<evidence type="ECO:0000313" key="3">
    <source>
        <dbReference type="Proteomes" id="UP001497453"/>
    </source>
</evidence>
<evidence type="ECO:0000256" key="1">
    <source>
        <dbReference type="SAM" id="MobiDB-lite"/>
    </source>
</evidence>
<feature type="region of interest" description="Disordered" evidence="1">
    <location>
        <begin position="180"/>
        <end position="200"/>
    </location>
</feature>
<protein>
    <submittedName>
        <fullName evidence="2">Uncharacterized protein</fullName>
    </submittedName>
</protein>
<name>A0ABP1EAZ2_9APHY</name>
<keyword evidence="3" id="KW-1185">Reference proteome</keyword>